<dbReference type="Pfam" id="PF15734">
    <property type="entry name" value="MIIP"/>
    <property type="match status" value="1"/>
</dbReference>
<reference evidence="3 4" key="1">
    <citation type="submission" date="2025-04" db="UniProtKB">
        <authorList>
            <consortium name="RefSeq"/>
        </authorList>
    </citation>
    <scope>IDENTIFICATION</scope>
    <source>
        <tissue evidence="3 4">Total insect</tissue>
    </source>
</reference>
<proteinExistence type="predicted"/>
<dbReference type="GO" id="GO:0010972">
    <property type="term" value="P:negative regulation of G2/M transition of mitotic cell cycle"/>
    <property type="evidence" value="ECO:0007669"/>
    <property type="project" value="InterPro"/>
</dbReference>
<evidence type="ECO:0000313" key="4">
    <source>
        <dbReference type="RefSeq" id="XP_034235840.1"/>
    </source>
</evidence>
<evidence type="ECO:0000313" key="3">
    <source>
        <dbReference type="RefSeq" id="XP_034235839.1"/>
    </source>
</evidence>
<keyword evidence="2" id="KW-1185">Reference proteome</keyword>
<dbReference type="GeneID" id="117642108"/>
<organism evidence="3">
    <name type="scientific">Thrips palmi</name>
    <name type="common">Melon thrips</name>
    <dbReference type="NCBI Taxonomy" id="161013"/>
    <lineage>
        <taxon>Eukaryota</taxon>
        <taxon>Metazoa</taxon>
        <taxon>Ecdysozoa</taxon>
        <taxon>Arthropoda</taxon>
        <taxon>Hexapoda</taxon>
        <taxon>Insecta</taxon>
        <taxon>Pterygota</taxon>
        <taxon>Neoptera</taxon>
        <taxon>Paraneoptera</taxon>
        <taxon>Thysanoptera</taxon>
        <taxon>Terebrantia</taxon>
        <taxon>Thripoidea</taxon>
        <taxon>Thripidae</taxon>
        <taxon>Thrips</taxon>
    </lineage>
</organism>
<dbReference type="InterPro" id="IPR031466">
    <property type="entry name" value="MIIP"/>
</dbReference>
<accession>A0A6P8ZJS0</accession>
<evidence type="ECO:0000313" key="2">
    <source>
        <dbReference type="Proteomes" id="UP000515158"/>
    </source>
</evidence>
<feature type="region of interest" description="Disordered" evidence="1">
    <location>
        <begin position="164"/>
        <end position="187"/>
    </location>
</feature>
<dbReference type="RefSeq" id="XP_034235840.1">
    <property type="nucleotide sequence ID" value="XM_034379949.1"/>
</dbReference>
<dbReference type="AlphaFoldDB" id="A0A6P8ZJS0"/>
<dbReference type="RefSeq" id="XP_034235839.1">
    <property type="nucleotide sequence ID" value="XM_034379948.1"/>
</dbReference>
<feature type="compositionally biased region" description="Low complexity" evidence="1">
    <location>
        <begin position="171"/>
        <end position="180"/>
    </location>
</feature>
<gene>
    <name evidence="3 4" type="primary">LOC117642108</name>
</gene>
<feature type="region of interest" description="Disordered" evidence="1">
    <location>
        <begin position="415"/>
        <end position="441"/>
    </location>
</feature>
<name>A0A6P8ZJS0_THRPL</name>
<dbReference type="GO" id="GO:0030336">
    <property type="term" value="P:negative regulation of cell migration"/>
    <property type="evidence" value="ECO:0007669"/>
    <property type="project" value="InterPro"/>
</dbReference>
<evidence type="ECO:0000256" key="1">
    <source>
        <dbReference type="SAM" id="MobiDB-lite"/>
    </source>
</evidence>
<protein>
    <submittedName>
        <fullName evidence="3 4">Uncharacterized protein LOC117642108</fullName>
    </submittedName>
</protein>
<dbReference type="Proteomes" id="UP000515158">
    <property type="component" value="Unplaced"/>
</dbReference>
<dbReference type="KEGG" id="tpal:117642108"/>
<sequence>MLSPRTMSLRAKNRALLKALDQYTDIISDHTSSAHGVNFEDEKFVGSAESHRAHHVAPSEFISSFHKHLSAEDLRPRKPLQWRNSYIPLHKSETYINFDGNRHVNSLLSNVDVKDKNYPLVQNEKYMKVSSPLRPSALGSTGDLQAIVHEIISEMKEAKPLKTSLTLTRKSSGSRNSSTSLMKSVRGKSISLQQQRAAEAQMHAPTHSHLLSKCSCTDFGKVRANPDSKYVVQLYGHKQRIPFRLKRQRYRADSVSRPPRTVKWADTDPPIMSPTNVKVGGFTSLTQPHEDFKAGGDFSENHERNSGQVHSDCRESQSSFIDRVRTFRESHWEDCHASPRGATTSEHDCVHHYILNRRLFLEPVHTINGESSCPVCSLTSNQPERLHGHNTRLNYLASQPSKILVTLPTVLLEDSRSPSKSNVDASAIRQEMRKKERRNHV</sequence>